<accession>A0A3L8E3M0</accession>
<evidence type="ECO:0000256" key="1">
    <source>
        <dbReference type="ARBA" id="ARBA00010040"/>
    </source>
</evidence>
<dbReference type="OrthoDB" id="416344at2759"/>
<dbReference type="SUPFAM" id="SSF82171">
    <property type="entry name" value="DPP6 N-terminal domain-like"/>
    <property type="match status" value="1"/>
</dbReference>
<dbReference type="Gene3D" id="2.120.10.30">
    <property type="entry name" value="TolB, C-terminal domain"/>
    <property type="match status" value="1"/>
</dbReference>
<feature type="domain" description="Acylamino-acid-releasing enzyme N-terminal" evidence="3">
    <location>
        <begin position="142"/>
        <end position="351"/>
    </location>
</feature>
<dbReference type="PANTHER" id="PTHR42776:SF4">
    <property type="entry name" value="ACYLAMINO-ACID-RELEASING ENZYME"/>
    <property type="match status" value="1"/>
</dbReference>
<reference evidence="4" key="2">
    <citation type="submission" date="2018-07" db="EMBL/GenBank/DDBJ databases">
        <authorList>
            <person name="Mckenzie S.K."/>
            <person name="Kronauer D.J.C."/>
        </authorList>
    </citation>
    <scope>NUCLEOTIDE SEQUENCE</scope>
    <source>
        <strain evidence="4">Clonal line C1</strain>
    </source>
</reference>
<sequence>MASTHAISASRMKELVNLYKTAAGYPFLKSMRVVGTEADRVFIQGWWSQRNLEMKTERRFLTNYYLNSDLTLVSTEFPVDCTTELMSSLTHDKRRQAVLRQVKEDTSTKQFIEIWEQSRIVKNYDLAALNVHGDVYTDDSITILSGIPDELSPGQVLWTKGQDVIGVAWRHEPRHLGLVACTNRHSWIFLWKNGEYRKLSPDGHAVHSPRLSPDGSYLVWLQREAGVVPHHNAHALVMRDLRLAEDHIHEIVEVVRTSKEINNGRQFYGIYGRLPNRCWTEDSQYLIFSTPQKMNIVSYIVNLKTKAITEINNDRTSLMVGDVKDNIILFLHTSVNRPTGLIVGRFGSKAVEDGNVYLTSLTPLEFQVFKDIKLEPSDYSYDNDEEINQFNYIYVGPDSGEDKSVPMILIPHGGPHSNFANTFSLDSMFFALAGNKQLIKFIFIKLYLLIY</sequence>
<name>A0A3L8E3M0_OOCBI</name>
<dbReference type="AlphaFoldDB" id="A0A3L8E3M0"/>
<dbReference type="Pfam" id="PF19283">
    <property type="entry name" value="APEH_N"/>
    <property type="match status" value="2"/>
</dbReference>
<dbReference type="InterPro" id="IPR045550">
    <property type="entry name" value="AARE_N"/>
</dbReference>
<proteinExistence type="inferred from homology"/>
<dbReference type="PANTHER" id="PTHR42776">
    <property type="entry name" value="SERINE PEPTIDASE S9 FAMILY MEMBER"/>
    <property type="match status" value="1"/>
</dbReference>
<gene>
    <name evidence="4" type="ORF">DMN91_000364</name>
</gene>
<protein>
    <recommendedName>
        <fullName evidence="3">Acylamino-acid-releasing enzyme N-terminal domain-containing protein</fullName>
    </recommendedName>
</protein>
<dbReference type="InterPro" id="IPR011042">
    <property type="entry name" value="6-blade_b-propeller_TolB-like"/>
</dbReference>
<evidence type="ECO:0000259" key="3">
    <source>
        <dbReference type="Pfam" id="PF19283"/>
    </source>
</evidence>
<dbReference type="GO" id="GO:0004252">
    <property type="term" value="F:serine-type endopeptidase activity"/>
    <property type="evidence" value="ECO:0007669"/>
    <property type="project" value="TreeGrafter"/>
</dbReference>
<organism evidence="4">
    <name type="scientific">Ooceraea biroi</name>
    <name type="common">Clonal raider ant</name>
    <name type="synonym">Cerapachys biroi</name>
    <dbReference type="NCBI Taxonomy" id="2015173"/>
    <lineage>
        <taxon>Eukaryota</taxon>
        <taxon>Metazoa</taxon>
        <taxon>Ecdysozoa</taxon>
        <taxon>Arthropoda</taxon>
        <taxon>Hexapoda</taxon>
        <taxon>Insecta</taxon>
        <taxon>Pterygota</taxon>
        <taxon>Neoptera</taxon>
        <taxon>Endopterygota</taxon>
        <taxon>Hymenoptera</taxon>
        <taxon>Apocrita</taxon>
        <taxon>Aculeata</taxon>
        <taxon>Formicoidea</taxon>
        <taxon>Formicidae</taxon>
        <taxon>Dorylinae</taxon>
        <taxon>Ooceraea</taxon>
    </lineage>
</organism>
<keyword evidence="2" id="KW-0378">Hydrolase</keyword>
<dbReference type="Proteomes" id="UP000279307">
    <property type="component" value="Chromosome 1"/>
</dbReference>
<evidence type="ECO:0000313" key="4">
    <source>
        <dbReference type="EMBL" id="RLU26568.1"/>
    </source>
</evidence>
<dbReference type="EMBL" id="QOIP01000001">
    <property type="protein sequence ID" value="RLU26568.1"/>
    <property type="molecule type" value="Genomic_DNA"/>
</dbReference>
<feature type="domain" description="Acylamino-acid-releasing enzyme N-terminal" evidence="3">
    <location>
        <begin position="43"/>
        <end position="139"/>
    </location>
</feature>
<comment type="similarity">
    <text evidence="1">Belongs to the peptidase S9C family.</text>
</comment>
<comment type="caution">
    <text evidence="4">The sequence shown here is derived from an EMBL/GenBank/DDBJ whole genome shotgun (WGS) entry which is preliminary data.</text>
</comment>
<evidence type="ECO:0000256" key="2">
    <source>
        <dbReference type="ARBA" id="ARBA00022801"/>
    </source>
</evidence>
<reference evidence="4" key="1">
    <citation type="journal article" date="2018" name="Genome Res.">
        <title>The genomic architecture and molecular evolution of ant odorant receptors.</title>
        <authorList>
            <person name="McKenzie S.K."/>
            <person name="Kronauer D.J.C."/>
        </authorList>
    </citation>
    <scope>NUCLEOTIDE SEQUENCE [LARGE SCALE GENOMIC DNA]</scope>
    <source>
        <strain evidence="4">Clonal line C1</strain>
    </source>
</reference>